<organism evidence="3 4">
    <name type="scientific">Lepraria neglecta</name>
    <dbReference type="NCBI Taxonomy" id="209136"/>
    <lineage>
        <taxon>Eukaryota</taxon>
        <taxon>Fungi</taxon>
        <taxon>Dikarya</taxon>
        <taxon>Ascomycota</taxon>
        <taxon>Pezizomycotina</taxon>
        <taxon>Lecanoromycetes</taxon>
        <taxon>OSLEUM clade</taxon>
        <taxon>Lecanoromycetidae</taxon>
        <taxon>Lecanorales</taxon>
        <taxon>Lecanorineae</taxon>
        <taxon>Stereocaulaceae</taxon>
        <taxon>Lepraria</taxon>
    </lineage>
</organism>
<keyword evidence="4" id="KW-1185">Reference proteome</keyword>
<comment type="caution">
    <text evidence="3">The sequence shown here is derived from an EMBL/GenBank/DDBJ whole genome shotgun (WGS) entry which is preliminary data.</text>
</comment>
<protein>
    <submittedName>
        <fullName evidence="3">Uncharacterized protein</fullName>
    </submittedName>
</protein>
<dbReference type="EMBL" id="JASNWA010000008">
    <property type="protein sequence ID" value="KAK3171218.1"/>
    <property type="molecule type" value="Genomic_DNA"/>
</dbReference>
<dbReference type="Proteomes" id="UP001276659">
    <property type="component" value="Unassembled WGS sequence"/>
</dbReference>
<feature type="coiled-coil region" evidence="1">
    <location>
        <begin position="784"/>
        <end position="837"/>
    </location>
</feature>
<feature type="compositionally biased region" description="Basic residues" evidence="2">
    <location>
        <begin position="198"/>
        <end position="208"/>
    </location>
</feature>
<evidence type="ECO:0000256" key="1">
    <source>
        <dbReference type="SAM" id="Coils"/>
    </source>
</evidence>
<feature type="compositionally biased region" description="Acidic residues" evidence="2">
    <location>
        <begin position="154"/>
        <end position="164"/>
    </location>
</feature>
<evidence type="ECO:0000256" key="2">
    <source>
        <dbReference type="SAM" id="MobiDB-lite"/>
    </source>
</evidence>
<dbReference type="AlphaFoldDB" id="A0AAD9Z861"/>
<sequence>MAAATTAEVAAMPAMKAVLRVIPVGVAESVEEAELAKAAVLDESAAVIVVGEVMMEALRLHVEDEGENVVFAAAEEADELAEAELIGTASVLVNASPVTPITSSNFKLMRRAMPGDYWEDQDSDNYRRAPPPPLPRSLRAGPGPASMPSSQDLNDSDYLEESPFGDDGGPGDSYSEINGMEHALPHRPGKEPGNELVRRRKSHRHHGALKASKDLWEDLAIKSMPPENTDCMVKLLEKHADGRLRRTYLEGRALNDVDDTAMTLSVGLTFLSGTDKPKVNRLEQDFMNNKEPDQKDAAWRVNTAGALLLQFDVSPDLSIMQTDQTSEVVAKAKGRLQKHDVYLLEQRRSLIPRGRQDAVTIDSECVKIVNDLRGGTWDLQGLLIEVDGFSLWNLIINYKYLISRGGPEMTFEETSELLETMIEDARRLCIRSPILFRMTTRSRIINSENTRYGTDGGPAFRTLTTSKGIKEIISLSASYYNSLDPTGGDNAVQRFIRPRFLQMIVLLLSLLNNTDLLELQDFLESTYKLKADRRNLEMLFLKVIPLLSINPRVFLKALVPATEGFPLSSNQDEDHDHIWNVFVKRILKNGYLLPGTIDDLGRECLSWLYKWPQDGLKSTTVFNNLQYQGRLKTINDIPPIEIHPGASMEEITVIMTDLSQYTISSEDLERITCLTPGIYSIREAGVGNRNYDLNIEDTEINGELQDAISKTNTIIQDVNRWLATTGPKPSVKNRFLRPNRVEPMFFNEYKGSGRLTRNVAILNHGRLAIAYKVEGKKISRTDCVRNMARDISALRLQIRQIEARSSTMDHKSLAREKRALKDALEEAKAQITLADQSRVEINDFEDISEEPIAKVLYDERASGREPVVWNDYKAWCQETSGLLRVEGKLSSVSSVTWLTDDMIQLSLNQQSARVYASPLKPVEEGFRDDEVRVGDTAMLVGQYVIIAEADEYSNDPEAGYLMTNYLRVTSIEDEVRTKRGANRARQSDSRVICCFR</sequence>
<gene>
    <name evidence="3" type="ORF">OEA41_003302</name>
</gene>
<name>A0AAD9Z861_9LECA</name>
<keyword evidence="1" id="KW-0175">Coiled coil</keyword>
<feature type="region of interest" description="Disordered" evidence="2">
    <location>
        <begin position="117"/>
        <end position="209"/>
    </location>
</feature>
<accession>A0AAD9Z861</accession>
<evidence type="ECO:0000313" key="3">
    <source>
        <dbReference type="EMBL" id="KAK3171218.1"/>
    </source>
</evidence>
<reference evidence="3" key="1">
    <citation type="submission" date="2022-11" db="EMBL/GenBank/DDBJ databases">
        <title>Chromosomal genome sequence assembly and mating type (MAT) locus characterization of the leprose asexual lichenized fungus Lepraria neglecta (Nyl.) Erichsen.</title>
        <authorList>
            <person name="Allen J.L."/>
            <person name="Pfeffer B."/>
        </authorList>
    </citation>
    <scope>NUCLEOTIDE SEQUENCE</scope>
    <source>
        <strain evidence="3">Allen 5258</strain>
    </source>
</reference>
<evidence type="ECO:0000313" key="4">
    <source>
        <dbReference type="Proteomes" id="UP001276659"/>
    </source>
</evidence>
<proteinExistence type="predicted"/>
<feature type="compositionally biased region" description="Basic and acidic residues" evidence="2">
    <location>
        <begin position="188"/>
        <end position="197"/>
    </location>
</feature>